<comment type="similarity">
    <text evidence="3">Belongs to the LplA family.</text>
</comment>
<organism evidence="6 7">
    <name type="scientific">Fusarium torulosum</name>
    <dbReference type="NCBI Taxonomy" id="33205"/>
    <lineage>
        <taxon>Eukaryota</taxon>
        <taxon>Fungi</taxon>
        <taxon>Dikarya</taxon>
        <taxon>Ascomycota</taxon>
        <taxon>Pezizomycotina</taxon>
        <taxon>Sordariomycetes</taxon>
        <taxon>Hypocreomycetidae</taxon>
        <taxon>Hypocreales</taxon>
        <taxon>Nectriaceae</taxon>
        <taxon>Fusarium</taxon>
    </lineage>
</organism>
<dbReference type="PROSITE" id="PS51733">
    <property type="entry name" value="BPL_LPL_CATALYTIC"/>
    <property type="match status" value="1"/>
</dbReference>
<dbReference type="Gene3D" id="3.30.930.10">
    <property type="entry name" value="Bira Bifunctional Protein, Domain 2"/>
    <property type="match status" value="1"/>
</dbReference>
<dbReference type="GO" id="GO:0009249">
    <property type="term" value="P:protein lipoylation"/>
    <property type="evidence" value="ECO:0007669"/>
    <property type="project" value="InterPro"/>
</dbReference>
<evidence type="ECO:0000256" key="2">
    <source>
        <dbReference type="ARBA" id="ARBA00005085"/>
    </source>
</evidence>
<evidence type="ECO:0000256" key="3">
    <source>
        <dbReference type="ARBA" id="ARBA00008242"/>
    </source>
</evidence>
<proteinExistence type="inferred from homology"/>
<keyword evidence="7" id="KW-1185">Reference proteome</keyword>
<dbReference type="InterPro" id="IPR004143">
    <property type="entry name" value="BPL_LPL_catalytic"/>
</dbReference>
<dbReference type="PANTHER" id="PTHR12561:SF3">
    <property type="entry name" value="LIPOYLTRANSFERASE 1, MITOCHONDRIAL"/>
    <property type="match status" value="1"/>
</dbReference>
<reference evidence="6" key="1">
    <citation type="submission" date="2018-03" db="EMBL/GenBank/DDBJ databases">
        <authorList>
            <person name="Guldener U."/>
        </authorList>
    </citation>
    <scope>NUCLEOTIDE SEQUENCE</scope>
</reference>
<comment type="function">
    <text evidence="1">Catalyzes both the ATP-dependent activation of exogenously supplied lipoate to lipoyl-AMP and the transfer of the activated lipoyl onto the lipoyl domains of lipoate-dependent enzymes.</text>
</comment>
<dbReference type="EMBL" id="ONZP01000036">
    <property type="protein sequence ID" value="SPJ71320.1"/>
    <property type="molecule type" value="Genomic_DNA"/>
</dbReference>
<dbReference type="AlphaFoldDB" id="A0AAE8LZH1"/>
<dbReference type="GO" id="GO:0017118">
    <property type="term" value="F:lipoyltransferase activity"/>
    <property type="evidence" value="ECO:0007669"/>
    <property type="project" value="TreeGrafter"/>
</dbReference>
<name>A0AAE8LZH1_9HYPO</name>
<protein>
    <recommendedName>
        <fullName evidence="4">Putative lipoate-protein ligase A</fullName>
    </recommendedName>
</protein>
<evidence type="ECO:0000259" key="5">
    <source>
        <dbReference type="PROSITE" id="PS51733"/>
    </source>
</evidence>
<evidence type="ECO:0000256" key="4">
    <source>
        <dbReference type="ARBA" id="ARBA00015925"/>
    </source>
</evidence>
<dbReference type="GO" id="GO:0005739">
    <property type="term" value="C:mitochondrion"/>
    <property type="evidence" value="ECO:0007669"/>
    <property type="project" value="TreeGrafter"/>
</dbReference>
<accession>A0AAE8LZH1</accession>
<dbReference type="CDD" id="cd16443">
    <property type="entry name" value="LplA"/>
    <property type="match status" value="1"/>
</dbReference>
<comment type="pathway">
    <text evidence="2">Protein modification; protein lipoylation via exogenous pathway; protein N(6)-(lipoyl)lysine from lipoate: step 2/2.</text>
</comment>
<sequence>MFLNRPVRSSTPRNISRLIPSVSAVQRRRFTDAASHSTNKIQVYTSSSRDPFLNLSVEHYLLQKTPPDSTILFLYTNNPCIVFGRNQNPWMEVNLARLAQFREDPASVGWTGGPVQLVRRRSGGGAVFHDEGNVNFSVICPPAVFDRNKHAEMVVRALSSLGKPNTRVNERHDIVMDIPHDSIGTYKISGSAYKLTRLRSLHHGTCLLRSPNLTNISGMLRSPAEPFIKTRGVDSVRSPVRNVGLENADFEAAVIEQFARMYGNFQVQEEISDEVLEKEIISKGYSELQSRDWIYGQTPRFTFSTFPYAEDPRERPQLDFYTKLRFEARHGLVEKFMAEGASSPAPEDSLPALVSSSIYNVSSWSEQLSQAGIDSDGAAKVGPWMDDVLGVEFTKPTQ</sequence>
<comment type="caution">
    <text evidence="6">The sequence shown here is derived from an EMBL/GenBank/DDBJ whole genome shotgun (WGS) entry which is preliminary data.</text>
</comment>
<evidence type="ECO:0000256" key="1">
    <source>
        <dbReference type="ARBA" id="ARBA00003253"/>
    </source>
</evidence>
<evidence type="ECO:0000313" key="6">
    <source>
        <dbReference type="EMBL" id="SPJ71320.1"/>
    </source>
</evidence>
<dbReference type="Proteomes" id="UP001187734">
    <property type="component" value="Unassembled WGS sequence"/>
</dbReference>
<dbReference type="InterPro" id="IPR004562">
    <property type="entry name" value="LipoylTrfase_LipoateP_Ligase"/>
</dbReference>
<dbReference type="Pfam" id="PF21948">
    <property type="entry name" value="LplA-B_cat"/>
    <property type="match status" value="1"/>
</dbReference>
<dbReference type="SUPFAM" id="SSF55681">
    <property type="entry name" value="Class II aaRS and biotin synthetases"/>
    <property type="match status" value="1"/>
</dbReference>
<gene>
    <name evidence="6" type="ORF">FTOL_01048</name>
</gene>
<dbReference type="InterPro" id="IPR045864">
    <property type="entry name" value="aa-tRNA-synth_II/BPL/LPL"/>
</dbReference>
<evidence type="ECO:0000313" key="7">
    <source>
        <dbReference type="Proteomes" id="UP001187734"/>
    </source>
</evidence>
<feature type="domain" description="BPL/LPL catalytic" evidence="5">
    <location>
        <begin position="66"/>
        <end position="266"/>
    </location>
</feature>
<dbReference type="PANTHER" id="PTHR12561">
    <property type="entry name" value="LIPOATE-PROTEIN LIGASE"/>
    <property type="match status" value="1"/>
</dbReference>